<name>A0AAV3PS02_LITER</name>
<evidence type="ECO:0000313" key="2">
    <source>
        <dbReference type="Proteomes" id="UP001454036"/>
    </source>
</evidence>
<proteinExistence type="predicted"/>
<gene>
    <name evidence="1" type="ORF">LIER_43232</name>
</gene>
<keyword evidence="2" id="KW-1185">Reference proteome</keyword>
<accession>A0AAV3PS02</accession>
<protein>
    <submittedName>
        <fullName evidence="1">Uncharacterized protein</fullName>
    </submittedName>
</protein>
<dbReference type="Proteomes" id="UP001454036">
    <property type="component" value="Unassembled WGS sequence"/>
</dbReference>
<reference evidence="1 2" key="1">
    <citation type="submission" date="2024-01" db="EMBL/GenBank/DDBJ databases">
        <title>The complete chloroplast genome sequence of Lithospermum erythrorhizon: insights into the phylogenetic relationship among Boraginaceae species and the maternal lineages of purple gromwells.</title>
        <authorList>
            <person name="Okada T."/>
            <person name="Watanabe K."/>
        </authorList>
    </citation>
    <scope>NUCLEOTIDE SEQUENCE [LARGE SCALE GENOMIC DNA]</scope>
</reference>
<evidence type="ECO:0000313" key="1">
    <source>
        <dbReference type="EMBL" id="GAA0153486.1"/>
    </source>
</evidence>
<sequence>MAGGVQTQPPPPHELMVLPSIKPSQLQSKPSLSQVFGQLHTFKAPSTVISEAQPLEDGEIPPLLSSCVPSSSGPQPYKPSLPLSYSNIVQGHKNVLPISEVNLVLSLRALRRKYSLATRNLFWWANSLMEDLH</sequence>
<comment type="caution">
    <text evidence="1">The sequence shown here is derived from an EMBL/GenBank/DDBJ whole genome shotgun (WGS) entry which is preliminary data.</text>
</comment>
<dbReference type="EMBL" id="BAABME010033622">
    <property type="protein sequence ID" value="GAA0153486.1"/>
    <property type="molecule type" value="Genomic_DNA"/>
</dbReference>
<dbReference type="AlphaFoldDB" id="A0AAV3PS02"/>
<organism evidence="1 2">
    <name type="scientific">Lithospermum erythrorhizon</name>
    <name type="common">Purple gromwell</name>
    <name type="synonym">Lithospermum officinale var. erythrorhizon</name>
    <dbReference type="NCBI Taxonomy" id="34254"/>
    <lineage>
        <taxon>Eukaryota</taxon>
        <taxon>Viridiplantae</taxon>
        <taxon>Streptophyta</taxon>
        <taxon>Embryophyta</taxon>
        <taxon>Tracheophyta</taxon>
        <taxon>Spermatophyta</taxon>
        <taxon>Magnoliopsida</taxon>
        <taxon>eudicotyledons</taxon>
        <taxon>Gunneridae</taxon>
        <taxon>Pentapetalae</taxon>
        <taxon>asterids</taxon>
        <taxon>lamiids</taxon>
        <taxon>Boraginales</taxon>
        <taxon>Boraginaceae</taxon>
        <taxon>Boraginoideae</taxon>
        <taxon>Lithospermeae</taxon>
        <taxon>Lithospermum</taxon>
    </lineage>
</organism>